<dbReference type="EMBL" id="BQNB010014252">
    <property type="protein sequence ID" value="GJT25939.1"/>
    <property type="molecule type" value="Genomic_DNA"/>
</dbReference>
<accession>A0ABQ5CH16</accession>
<reference evidence="1" key="2">
    <citation type="submission" date="2022-01" db="EMBL/GenBank/DDBJ databases">
        <authorList>
            <person name="Yamashiro T."/>
            <person name="Shiraishi A."/>
            <person name="Satake H."/>
            <person name="Nakayama K."/>
        </authorList>
    </citation>
    <scope>NUCLEOTIDE SEQUENCE</scope>
</reference>
<organism evidence="1 2">
    <name type="scientific">Tanacetum coccineum</name>
    <dbReference type="NCBI Taxonomy" id="301880"/>
    <lineage>
        <taxon>Eukaryota</taxon>
        <taxon>Viridiplantae</taxon>
        <taxon>Streptophyta</taxon>
        <taxon>Embryophyta</taxon>
        <taxon>Tracheophyta</taxon>
        <taxon>Spermatophyta</taxon>
        <taxon>Magnoliopsida</taxon>
        <taxon>eudicotyledons</taxon>
        <taxon>Gunneridae</taxon>
        <taxon>Pentapetalae</taxon>
        <taxon>asterids</taxon>
        <taxon>campanulids</taxon>
        <taxon>Asterales</taxon>
        <taxon>Asteraceae</taxon>
        <taxon>Asteroideae</taxon>
        <taxon>Anthemideae</taxon>
        <taxon>Anthemidinae</taxon>
        <taxon>Tanacetum</taxon>
    </lineage>
</organism>
<evidence type="ECO:0000313" key="2">
    <source>
        <dbReference type="Proteomes" id="UP001151760"/>
    </source>
</evidence>
<reference evidence="1" key="1">
    <citation type="journal article" date="2022" name="Int. J. Mol. Sci.">
        <title>Draft Genome of Tanacetum Coccineum: Genomic Comparison of Closely Related Tanacetum-Family Plants.</title>
        <authorList>
            <person name="Yamashiro T."/>
            <person name="Shiraishi A."/>
            <person name="Nakayama K."/>
            <person name="Satake H."/>
        </authorList>
    </citation>
    <scope>NUCLEOTIDE SEQUENCE</scope>
</reference>
<keyword evidence="2" id="KW-1185">Reference proteome</keyword>
<comment type="caution">
    <text evidence="1">The sequence shown here is derived from an EMBL/GenBank/DDBJ whole genome shotgun (WGS) entry which is preliminary data.</text>
</comment>
<evidence type="ECO:0000313" key="1">
    <source>
        <dbReference type="EMBL" id="GJT25939.1"/>
    </source>
</evidence>
<name>A0ABQ5CH16_9ASTR</name>
<protein>
    <submittedName>
        <fullName evidence="1">Uncharacterized protein</fullName>
    </submittedName>
</protein>
<dbReference type="Proteomes" id="UP001151760">
    <property type="component" value="Unassembled WGS sequence"/>
</dbReference>
<proteinExistence type="predicted"/>
<gene>
    <name evidence="1" type="ORF">Tco_0895876</name>
</gene>
<sequence length="122" mass="13962">MELRLELTTNTVLVMKSPVNNEGVEELKRIVKIKGVKKEKKPPYQLGRTLGSIQWQDILKMEMEIGNPSSEMSSKISGNVQDTTYTCYDAMKDLIKVSKLPQTLMSCILHKCTRWRSINMTL</sequence>